<comment type="caution">
    <text evidence="6">The sequence shown here is derived from an EMBL/GenBank/DDBJ whole genome shotgun (WGS) entry which is preliminary data.</text>
</comment>
<dbReference type="InterPro" id="IPR005119">
    <property type="entry name" value="LysR_subst-bd"/>
</dbReference>
<feature type="domain" description="HTH lysR-type" evidence="5">
    <location>
        <begin position="7"/>
        <end position="64"/>
    </location>
</feature>
<dbReference type="InterPro" id="IPR000847">
    <property type="entry name" value="LysR_HTH_N"/>
</dbReference>
<comment type="similarity">
    <text evidence="1">Belongs to the LysR transcriptional regulatory family.</text>
</comment>
<dbReference type="EMBL" id="APQM01000007">
    <property type="protein sequence ID" value="EOQ68897.1"/>
    <property type="molecule type" value="Genomic_DNA"/>
</dbReference>
<dbReference type="Pfam" id="PF03466">
    <property type="entry name" value="LysR_substrate"/>
    <property type="match status" value="1"/>
</dbReference>
<dbReference type="FunFam" id="1.10.10.10:FF:000001">
    <property type="entry name" value="LysR family transcriptional regulator"/>
    <property type="match status" value="1"/>
</dbReference>
<evidence type="ECO:0000313" key="6">
    <source>
        <dbReference type="EMBL" id="EOQ68897.1"/>
    </source>
</evidence>
<evidence type="ECO:0000259" key="5">
    <source>
        <dbReference type="PROSITE" id="PS50931"/>
    </source>
</evidence>
<dbReference type="PATRIC" id="fig|1217691.3.peg.1594"/>
<gene>
    <name evidence="6" type="ORF">F931_01615</name>
</gene>
<reference evidence="6 7" key="1">
    <citation type="submission" date="2013-02" db="EMBL/GenBank/DDBJ databases">
        <title>The Genome Sequence of Acinetobacter sp. ANC 4050.</title>
        <authorList>
            <consortium name="The Broad Institute Genome Sequencing Platform"/>
            <consortium name="The Broad Institute Genome Sequencing Center for Infectious Disease"/>
            <person name="Cerqueira G."/>
            <person name="Feldgarden M."/>
            <person name="Courvalin P."/>
            <person name="Perichon B."/>
            <person name="Grillot-Courvalin C."/>
            <person name="Clermont D."/>
            <person name="Rocha E."/>
            <person name="Yoon E.-J."/>
            <person name="Nemec A."/>
            <person name="Walker B."/>
            <person name="Young S.K."/>
            <person name="Zeng Q."/>
            <person name="Gargeya S."/>
            <person name="Fitzgerald M."/>
            <person name="Haas B."/>
            <person name="Abouelleil A."/>
            <person name="Alvarado L."/>
            <person name="Arachchi H.M."/>
            <person name="Berlin A.M."/>
            <person name="Chapman S.B."/>
            <person name="Dewar J."/>
            <person name="Goldberg J."/>
            <person name="Griggs A."/>
            <person name="Gujja S."/>
            <person name="Hansen M."/>
            <person name="Howarth C."/>
            <person name="Imamovic A."/>
            <person name="Larimer J."/>
            <person name="McCowan C."/>
            <person name="Murphy C."/>
            <person name="Neiman D."/>
            <person name="Pearson M."/>
            <person name="Priest M."/>
            <person name="Roberts A."/>
            <person name="Saif S."/>
            <person name="Shea T."/>
            <person name="Sisk P."/>
            <person name="Sykes S."/>
            <person name="Wortman J."/>
            <person name="Nusbaum C."/>
            <person name="Birren B."/>
        </authorList>
    </citation>
    <scope>NUCLEOTIDE SEQUENCE [LARGE SCALE GENOMIC DNA]</scope>
    <source>
        <strain evidence="6 7">ANC 4050</strain>
    </source>
</reference>
<evidence type="ECO:0000256" key="4">
    <source>
        <dbReference type="ARBA" id="ARBA00023163"/>
    </source>
</evidence>
<accession>R8YN53</accession>
<dbReference type="GO" id="GO:0003700">
    <property type="term" value="F:DNA-binding transcription factor activity"/>
    <property type="evidence" value="ECO:0007669"/>
    <property type="project" value="InterPro"/>
</dbReference>
<dbReference type="GO" id="GO:0003677">
    <property type="term" value="F:DNA binding"/>
    <property type="evidence" value="ECO:0007669"/>
    <property type="project" value="UniProtKB-KW"/>
</dbReference>
<keyword evidence="4" id="KW-0804">Transcription</keyword>
<dbReference type="Gene3D" id="1.10.10.10">
    <property type="entry name" value="Winged helix-like DNA-binding domain superfamily/Winged helix DNA-binding domain"/>
    <property type="match status" value="1"/>
</dbReference>
<proteinExistence type="inferred from homology"/>
<evidence type="ECO:0000313" key="7">
    <source>
        <dbReference type="Proteomes" id="UP000014024"/>
    </source>
</evidence>
<evidence type="ECO:0000256" key="2">
    <source>
        <dbReference type="ARBA" id="ARBA00023015"/>
    </source>
</evidence>
<dbReference type="SUPFAM" id="SSF46785">
    <property type="entry name" value="Winged helix' DNA-binding domain"/>
    <property type="match status" value="1"/>
</dbReference>
<dbReference type="Gene3D" id="3.40.190.290">
    <property type="match status" value="1"/>
</dbReference>
<dbReference type="OrthoDB" id="8885940at2"/>
<dbReference type="Proteomes" id="UP000014024">
    <property type="component" value="Unassembled WGS sequence"/>
</dbReference>
<dbReference type="SUPFAM" id="SSF53850">
    <property type="entry name" value="Periplasmic binding protein-like II"/>
    <property type="match status" value="1"/>
</dbReference>
<dbReference type="PANTHER" id="PTHR30537:SF5">
    <property type="entry name" value="HTH-TYPE TRANSCRIPTIONAL ACTIVATOR TTDR-RELATED"/>
    <property type="match status" value="1"/>
</dbReference>
<protein>
    <recommendedName>
        <fullName evidence="5">HTH lysR-type domain-containing protein</fullName>
    </recommendedName>
</protein>
<dbReference type="Pfam" id="PF00126">
    <property type="entry name" value="HTH_1"/>
    <property type="match status" value="1"/>
</dbReference>
<dbReference type="InterPro" id="IPR058163">
    <property type="entry name" value="LysR-type_TF_proteobact-type"/>
</dbReference>
<dbReference type="PANTHER" id="PTHR30537">
    <property type="entry name" value="HTH-TYPE TRANSCRIPTIONAL REGULATOR"/>
    <property type="match status" value="1"/>
</dbReference>
<dbReference type="InterPro" id="IPR036390">
    <property type="entry name" value="WH_DNA-bd_sf"/>
</dbReference>
<keyword evidence="3" id="KW-0238">DNA-binding</keyword>
<name>R8YN53_ACIPI</name>
<dbReference type="AlphaFoldDB" id="R8YN53"/>
<dbReference type="CDD" id="cd08422">
    <property type="entry name" value="PBP2_CrgA_like"/>
    <property type="match status" value="1"/>
</dbReference>
<dbReference type="InterPro" id="IPR036388">
    <property type="entry name" value="WH-like_DNA-bd_sf"/>
</dbReference>
<evidence type="ECO:0000256" key="1">
    <source>
        <dbReference type="ARBA" id="ARBA00009437"/>
    </source>
</evidence>
<keyword evidence="2" id="KW-0805">Transcription regulation</keyword>
<dbReference type="PROSITE" id="PS50931">
    <property type="entry name" value="HTH_LYSR"/>
    <property type="match status" value="1"/>
</dbReference>
<evidence type="ECO:0000256" key="3">
    <source>
        <dbReference type="ARBA" id="ARBA00023125"/>
    </source>
</evidence>
<dbReference type="HOGENOM" id="CLU_039613_16_2_6"/>
<sequence length="310" mass="35448">MNLANSIDIRTLRFFISVYNAQNFSIVARKEDVSASMISRTIQQLEDALGQQLFYRNTRAITPTESGKLFFEYAKKITEQFDEAQKALQDKTIEPSGLVRINAPVFFGQRHIAPWLTGLSELYPKLQIELIQTDEFIDPLRESTDLIFRIGTLTDSSFHARIFGTQKYHLAASPKYLSKYGTLKDPKELHDHKCLVYKGFEGPNRWLVKETNGEWIHYPINPLLSSNNAESLMAAALNGMGIVLFPDWLIGEALKNGELIKLLPDYETSIKPQPQHIAAIYPNVRHPPLNIRVIIDYFAEVYGSPPYWQE</sequence>
<dbReference type="RefSeq" id="WP_016141622.1">
    <property type="nucleotide sequence ID" value="NZ_KB976987.1"/>
</dbReference>
<organism evidence="6 7">
    <name type="scientific">Acinetobacter pittii ANC 4050</name>
    <dbReference type="NCBI Taxonomy" id="1217691"/>
    <lineage>
        <taxon>Bacteria</taxon>
        <taxon>Pseudomonadati</taxon>
        <taxon>Pseudomonadota</taxon>
        <taxon>Gammaproteobacteria</taxon>
        <taxon>Moraxellales</taxon>
        <taxon>Moraxellaceae</taxon>
        <taxon>Acinetobacter</taxon>
        <taxon>Acinetobacter calcoaceticus/baumannii complex</taxon>
    </lineage>
</organism>